<dbReference type="InterPro" id="IPR055189">
    <property type="entry name" value="RM44_endonuclase"/>
</dbReference>
<dbReference type="Pfam" id="PF22892">
    <property type="entry name" value="DSRM_MRPL44"/>
    <property type="match status" value="1"/>
</dbReference>
<gene>
    <name evidence="11" type="ORF">PHYEVI_LOCUS1273</name>
</gene>
<dbReference type="InterPro" id="IPR014720">
    <property type="entry name" value="dsRBD_dom"/>
</dbReference>
<dbReference type="GO" id="GO:0005840">
    <property type="term" value="C:ribosome"/>
    <property type="evidence" value="ECO:0007669"/>
    <property type="project" value="UniProtKB-KW"/>
</dbReference>
<dbReference type="Gene3D" id="1.10.1520.10">
    <property type="entry name" value="Ribonuclease III domain"/>
    <property type="match status" value="1"/>
</dbReference>
<organism evidence="11 12">
    <name type="scientific">Phyllotreta striolata</name>
    <name type="common">Striped flea beetle</name>
    <name type="synonym">Crioceris striolata</name>
    <dbReference type="NCBI Taxonomy" id="444603"/>
    <lineage>
        <taxon>Eukaryota</taxon>
        <taxon>Metazoa</taxon>
        <taxon>Ecdysozoa</taxon>
        <taxon>Arthropoda</taxon>
        <taxon>Hexapoda</taxon>
        <taxon>Insecta</taxon>
        <taxon>Pterygota</taxon>
        <taxon>Neoptera</taxon>
        <taxon>Endopterygota</taxon>
        <taxon>Coleoptera</taxon>
        <taxon>Polyphaga</taxon>
        <taxon>Cucujiformia</taxon>
        <taxon>Chrysomeloidea</taxon>
        <taxon>Chrysomelidae</taxon>
        <taxon>Galerucinae</taxon>
        <taxon>Alticini</taxon>
        <taxon>Phyllotreta</taxon>
    </lineage>
</organism>
<evidence type="ECO:0000256" key="1">
    <source>
        <dbReference type="ARBA" id="ARBA00004173"/>
    </source>
</evidence>
<evidence type="ECO:0000256" key="5">
    <source>
        <dbReference type="ARBA" id="ARBA00023128"/>
    </source>
</evidence>
<evidence type="ECO:0000256" key="8">
    <source>
        <dbReference type="ARBA" id="ARBA00035187"/>
    </source>
</evidence>
<sequence length="297" mass="34469">MLKQSLFYLGRTVLQRHNNLFRITETRNIKRWVAPTLKELYRRKERQGPEPERPRSTYLEWNYNAELYAFGKRLGEDFKVDLLRQALTQKEYSLVNSPDDDNATQIPHNYELIREGEDIINNYLKQELSKSYPEDIVNSVLEYLTTEKMLSHIGTHIGLKDIILTTEFPVDPSTISNTFKSVVSALKHSQDLPRAEQFVRDFVLSQISDKDVLEIWEPQEPYNYLTKLVQEKGLGPVEPRLCSQSASNTILRCFQVGLYSDKKLLGIGWGENVNIAKESAALDALQKLWNTNKVLRY</sequence>
<proteinExistence type="inferred from homology"/>
<keyword evidence="3" id="KW-0809">Transit peptide</keyword>
<keyword evidence="4" id="KW-0689">Ribosomal protein</keyword>
<dbReference type="GO" id="GO:0003725">
    <property type="term" value="F:double-stranded RNA binding"/>
    <property type="evidence" value="ECO:0007669"/>
    <property type="project" value="InterPro"/>
</dbReference>
<comment type="similarity">
    <text evidence="7">Belongs to the ribonuclease III family. Mitochondrion-specific ribosomal protein mL44 subfamily.</text>
</comment>
<dbReference type="CDD" id="cd19874">
    <property type="entry name" value="DSRM_MRPL44"/>
    <property type="match status" value="1"/>
</dbReference>
<evidence type="ECO:0000259" key="10">
    <source>
        <dbReference type="PROSITE" id="PS50137"/>
    </source>
</evidence>
<feature type="domain" description="DRBM" evidence="10">
    <location>
        <begin position="220"/>
        <end position="290"/>
    </location>
</feature>
<evidence type="ECO:0000313" key="11">
    <source>
        <dbReference type="EMBL" id="CAG9854813.1"/>
    </source>
</evidence>
<dbReference type="GO" id="GO:0005739">
    <property type="term" value="C:mitochondrion"/>
    <property type="evidence" value="ECO:0007669"/>
    <property type="project" value="UniProtKB-SubCell"/>
</dbReference>
<dbReference type="AlphaFoldDB" id="A0A9N9XJZ6"/>
<dbReference type="Gene3D" id="3.30.160.20">
    <property type="match status" value="1"/>
</dbReference>
<dbReference type="GO" id="GO:0010468">
    <property type="term" value="P:regulation of gene expression"/>
    <property type="evidence" value="ECO:0007669"/>
    <property type="project" value="UniProtKB-ARBA"/>
</dbReference>
<dbReference type="InterPro" id="IPR036389">
    <property type="entry name" value="RNase_III_sf"/>
</dbReference>
<evidence type="ECO:0000256" key="2">
    <source>
        <dbReference type="ARBA" id="ARBA00022884"/>
    </source>
</evidence>
<keyword evidence="2 9" id="KW-0694">RNA-binding</keyword>
<comment type="subcellular location">
    <subcellularLocation>
        <location evidence="1">Mitochondrion</location>
    </subcellularLocation>
</comment>
<evidence type="ECO:0000313" key="12">
    <source>
        <dbReference type="Proteomes" id="UP001153712"/>
    </source>
</evidence>
<dbReference type="EMBL" id="OU900094">
    <property type="protein sequence ID" value="CAG9854813.1"/>
    <property type="molecule type" value="Genomic_DNA"/>
</dbReference>
<dbReference type="Proteomes" id="UP001153712">
    <property type="component" value="Chromosome 1"/>
</dbReference>
<dbReference type="PROSITE" id="PS50137">
    <property type="entry name" value="DS_RBD"/>
    <property type="match status" value="1"/>
</dbReference>
<evidence type="ECO:0000256" key="6">
    <source>
        <dbReference type="ARBA" id="ARBA00023274"/>
    </source>
</evidence>
<evidence type="ECO:0000256" key="9">
    <source>
        <dbReference type="PROSITE-ProRule" id="PRU00266"/>
    </source>
</evidence>
<reference evidence="11" key="1">
    <citation type="submission" date="2022-01" db="EMBL/GenBank/DDBJ databases">
        <authorList>
            <person name="King R."/>
        </authorList>
    </citation>
    <scope>NUCLEOTIDE SEQUENCE</scope>
</reference>
<keyword evidence="5" id="KW-0496">Mitochondrion</keyword>
<evidence type="ECO:0000256" key="4">
    <source>
        <dbReference type="ARBA" id="ARBA00022980"/>
    </source>
</evidence>
<dbReference type="GO" id="GO:1990904">
    <property type="term" value="C:ribonucleoprotein complex"/>
    <property type="evidence" value="ECO:0007669"/>
    <property type="project" value="UniProtKB-KW"/>
</dbReference>
<dbReference type="OrthoDB" id="444135at2759"/>
<keyword evidence="12" id="KW-1185">Reference proteome</keyword>
<dbReference type="SUPFAM" id="SSF69065">
    <property type="entry name" value="RNase III domain-like"/>
    <property type="match status" value="1"/>
</dbReference>
<dbReference type="Pfam" id="PF22935">
    <property type="entry name" value="RM44_endonuclase"/>
    <property type="match status" value="1"/>
</dbReference>
<name>A0A9N9XJZ6_PHYSR</name>
<dbReference type="GO" id="GO:0004525">
    <property type="term" value="F:ribonuclease III activity"/>
    <property type="evidence" value="ECO:0007669"/>
    <property type="project" value="InterPro"/>
</dbReference>
<evidence type="ECO:0000256" key="7">
    <source>
        <dbReference type="ARBA" id="ARBA00024034"/>
    </source>
</evidence>
<dbReference type="InterPro" id="IPR044444">
    <property type="entry name" value="Ribosomal_mL44_DSRM_metazoa"/>
</dbReference>
<protein>
    <recommendedName>
        <fullName evidence="8">Large ribosomal subunit protein mL44</fullName>
    </recommendedName>
</protein>
<keyword evidence="6" id="KW-0687">Ribonucleoprotein</keyword>
<dbReference type="SUPFAM" id="SSF54768">
    <property type="entry name" value="dsRNA-binding domain-like"/>
    <property type="match status" value="1"/>
</dbReference>
<evidence type="ECO:0000256" key="3">
    <source>
        <dbReference type="ARBA" id="ARBA00022946"/>
    </source>
</evidence>
<accession>A0A9N9XJZ6</accession>
<dbReference type="GO" id="GO:0006396">
    <property type="term" value="P:RNA processing"/>
    <property type="evidence" value="ECO:0007669"/>
    <property type="project" value="InterPro"/>
</dbReference>